<dbReference type="PRINTS" id="PR00773">
    <property type="entry name" value="GRPEPROTEIN"/>
</dbReference>
<dbReference type="Pfam" id="PF01025">
    <property type="entry name" value="GrpE"/>
    <property type="match status" value="1"/>
</dbReference>
<keyword evidence="5 10" id="KW-0346">Stress response</keyword>
<feature type="compositionally biased region" description="Low complexity" evidence="14">
    <location>
        <begin position="16"/>
        <end position="56"/>
    </location>
</feature>
<reference evidence="16" key="1">
    <citation type="submission" date="2016-04" db="EMBL/GenBank/DDBJ databases">
        <authorList>
            <person name="Antunes L.P."/>
            <person name="Martins L.F."/>
            <person name="Pereira R.V."/>
            <person name="Thomas A.M."/>
            <person name="Barbosa D."/>
            <person name="Nascimento L."/>
            <person name="Silva G.M."/>
            <person name="Condomitti G.W."/>
            <person name="Digiampietri L.A."/>
            <person name="Lombardi K.C."/>
            <person name="Ramos P.L."/>
            <person name="Quaggio R.B."/>
            <person name="Oliveira J.C."/>
            <person name="Pascon R.C."/>
            <person name="Cruz J.B."/>
            <person name="Silva A.M."/>
            <person name="Setubal J.C."/>
        </authorList>
    </citation>
    <scope>NUCLEOTIDE SEQUENCE [LARGE SCALE GENOMIC DNA]</scope>
</reference>
<evidence type="ECO:0000256" key="10">
    <source>
        <dbReference type="HAMAP-Rule" id="MF_01151"/>
    </source>
</evidence>
<dbReference type="PANTHER" id="PTHR21237:SF23">
    <property type="entry name" value="GRPE PROTEIN HOMOLOG, MITOCHONDRIAL"/>
    <property type="match status" value="1"/>
</dbReference>
<dbReference type="SUPFAM" id="SSF51064">
    <property type="entry name" value="Head domain of nucleotide exchange factor GrpE"/>
    <property type="match status" value="1"/>
</dbReference>
<evidence type="ECO:0000313" key="16">
    <source>
        <dbReference type="Proteomes" id="UP000194267"/>
    </source>
</evidence>
<dbReference type="HAMAP" id="MF_01151">
    <property type="entry name" value="GrpE"/>
    <property type="match status" value="1"/>
</dbReference>
<dbReference type="GO" id="GO:0005737">
    <property type="term" value="C:cytoplasm"/>
    <property type="evidence" value="ECO:0007669"/>
    <property type="project" value="UniProtKB-SubCell"/>
</dbReference>
<organism evidence="15 16">
    <name type="scientific">Symbiobacterium thermophilum</name>
    <dbReference type="NCBI Taxonomy" id="2734"/>
    <lineage>
        <taxon>Bacteria</taxon>
        <taxon>Bacillati</taxon>
        <taxon>Bacillota</taxon>
        <taxon>Clostridia</taxon>
        <taxon>Eubacteriales</taxon>
        <taxon>Symbiobacteriaceae</taxon>
        <taxon>Symbiobacterium</taxon>
    </lineage>
</organism>
<dbReference type="InterPro" id="IPR009012">
    <property type="entry name" value="GrpE_head"/>
</dbReference>
<evidence type="ECO:0000313" key="15">
    <source>
        <dbReference type="EMBL" id="OTA40888.1"/>
    </source>
</evidence>
<comment type="similarity">
    <text evidence="2 10 12">Belongs to the GrpE family.</text>
</comment>
<keyword evidence="13" id="KW-0175">Coiled coil</keyword>
<evidence type="ECO:0000256" key="14">
    <source>
        <dbReference type="SAM" id="MobiDB-lite"/>
    </source>
</evidence>
<dbReference type="Proteomes" id="UP000194267">
    <property type="component" value="Unassembled WGS sequence"/>
</dbReference>
<evidence type="ECO:0000256" key="3">
    <source>
        <dbReference type="ARBA" id="ARBA00011738"/>
    </source>
</evidence>
<dbReference type="GO" id="GO:0042803">
    <property type="term" value="F:protein homodimerization activity"/>
    <property type="evidence" value="ECO:0007669"/>
    <property type="project" value="InterPro"/>
</dbReference>
<dbReference type="GO" id="GO:0006457">
    <property type="term" value="P:protein folding"/>
    <property type="evidence" value="ECO:0007669"/>
    <property type="project" value="InterPro"/>
</dbReference>
<evidence type="ECO:0000256" key="4">
    <source>
        <dbReference type="ARBA" id="ARBA00022490"/>
    </source>
</evidence>
<comment type="subunit">
    <text evidence="3 10">Homodimer.</text>
</comment>
<dbReference type="GO" id="GO:0051082">
    <property type="term" value="F:unfolded protein binding"/>
    <property type="evidence" value="ECO:0007669"/>
    <property type="project" value="TreeGrafter"/>
</dbReference>
<dbReference type="GO" id="GO:0000774">
    <property type="term" value="F:adenyl-nucleotide exchange factor activity"/>
    <property type="evidence" value="ECO:0007669"/>
    <property type="project" value="InterPro"/>
</dbReference>
<dbReference type="Gene3D" id="2.30.22.10">
    <property type="entry name" value="Head domain of nucleotide exchange factor GrpE"/>
    <property type="match status" value="1"/>
</dbReference>
<evidence type="ECO:0000256" key="2">
    <source>
        <dbReference type="ARBA" id="ARBA00009054"/>
    </source>
</evidence>
<dbReference type="FunFam" id="2.30.22.10:FF:000001">
    <property type="entry name" value="Protein GrpE"/>
    <property type="match status" value="1"/>
</dbReference>
<evidence type="ECO:0000256" key="13">
    <source>
        <dbReference type="SAM" id="Coils"/>
    </source>
</evidence>
<proteinExistence type="inferred from homology"/>
<evidence type="ECO:0000256" key="5">
    <source>
        <dbReference type="ARBA" id="ARBA00023016"/>
    </source>
</evidence>
<comment type="subcellular location">
    <subcellularLocation>
        <location evidence="1 10">Cytoplasm</location>
    </subcellularLocation>
</comment>
<sequence>MAEDMKKSPQAEDPPEQQAAGEAEAAPAQPADAAGGAGAESGAPEAGADSEAPAAEADVDGAPGEAEPEADRVAELMDRLIRLQADFENYRRRVQREKEEIAQYGTQRLLINLLPVLDNLERALATPPNPGDERLRQGVELTVRSFLEVLAKEGVKPIEAVGQPFDPHLHEAVMTADDPEKEEGIVLEEFRKGYMLGDRVIRASMVKVNTRS</sequence>
<dbReference type="PROSITE" id="PS01071">
    <property type="entry name" value="GRPE"/>
    <property type="match status" value="1"/>
</dbReference>
<evidence type="ECO:0000256" key="8">
    <source>
        <dbReference type="ARBA" id="ARBA00072274"/>
    </source>
</evidence>
<dbReference type="EMBL" id="LWLV01001055">
    <property type="protein sequence ID" value="OTA40888.1"/>
    <property type="molecule type" value="Genomic_DNA"/>
</dbReference>
<feature type="coiled-coil region" evidence="13">
    <location>
        <begin position="73"/>
        <end position="107"/>
    </location>
</feature>
<accession>A0A1Y2T3F2</accession>
<evidence type="ECO:0000256" key="6">
    <source>
        <dbReference type="ARBA" id="ARBA00023186"/>
    </source>
</evidence>
<feature type="region of interest" description="Disordered" evidence="14">
    <location>
        <begin position="1"/>
        <end position="69"/>
    </location>
</feature>
<dbReference type="SUPFAM" id="SSF58014">
    <property type="entry name" value="Coiled-coil domain of nucleotide exchange factor GrpE"/>
    <property type="match status" value="1"/>
</dbReference>
<dbReference type="NCBIfam" id="NF010738">
    <property type="entry name" value="PRK14140.1"/>
    <property type="match status" value="1"/>
</dbReference>
<evidence type="ECO:0000256" key="11">
    <source>
        <dbReference type="RuleBase" id="RU000639"/>
    </source>
</evidence>
<dbReference type="PANTHER" id="PTHR21237">
    <property type="entry name" value="GRPE PROTEIN"/>
    <property type="match status" value="1"/>
</dbReference>
<comment type="function">
    <text evidence="7 10 11">Participates actively in the response to hyperosmotic and heat shock by preventing the aggregation of stress-denatured proteins, in association with DnaK and GrpE. It is the nucleotide exchange factor for DnaK and may function as a thermosensor. Unfolded proteins bind initially to DnaJ; upon interaction with the DnaJ-bound protein, DnaK hydrolyzes its bound ATP, resulting in the formation of a stable complex. GrpE releases ADP from DnaK; ATP binding to DnaK triggers the release of the substrate protein, thus completing the reaction cycle. Several rounds of ATP-dependent interactions between DnaJ, DnaK and GrpE are required for fully efficient folding.</text>
</comment>
<evidence type="ECO:0000256" key="9">
    <source>
        <dbReference type="ARBA" id="ARBA00076414"/>
    </source>
</evidence>
<dbReference type="InterPro" id="IPR013805">
    <property type="entry name" value="GrpE_CC"/>
</dbReference>
<dbReference type="CDD" id="cd00446">
    <property type="entry name" value="GrpE"/>
    <property type="match status" value="1"/>
</dbReference>
<gene>
    <name evidence="10" type="primary">grpE</name>
    <name evidence="15" type="ORF">A6D92_12200</name>
</gene>
<name>A0A1Y2T3F2_SYMTR</name>
<feature type="compositionally biased region" description="Basic and acidic residues" evidence="14">
    <location>
        <begin position="1"/>
        <end position="10"/>
    </location>
</feature>
<dbReference type="AlphaFoldDB" id="A0A1Y2T3F2"/>
<dbReference type="GO" id="GO:0051087">
    <property type="term" value="F:protein-folding chaperone binding"/>
    <property type="evidence" value="ECO:0007669"/>
    <property type="project" value="InterPro"/>
</dbReference>
<keyword evidence="4 10" id="KW-0963">Cytoplasm</keyword>
<keyword evidence="6 10" id="KW-0143">Chaperone</keyword>
<comment type="caution">
    <text evidence="15">The sequence shown here is derived from an EMBL/GenBank/DDBJ whole genome shotgun (WGS) entry which is preliminary data.</text>
</comment>
<evidence type="ECO:0000256" key="7">
    <source>
        <dbReference type="ARBA" id="ARBA00053401"/>
    </source>
</evidence>
<evidence type="ECO:0000256" key="1">
    <source>
        <dbReference type="ARBA" id="ARBA00004496"/>
    </source>
</evidence>
<evidence type="ECO:0000256" key="12">
    <source>
        <dbReference type="RuleBase" id="RU004478"/>
    </source>
</evidence>
<protein>
    <recommendedName>
        <fullName evidence="8 10">Protein GrpE</fullName>
    </recommendedName>
    <alternativeName>
        <fullName evidence="9 10">HSP-70 cofactor</fullName>
    </alternativeName>
</protein>
<dbReference type="Gene3D" id="3.90.20.20">
    <property type="match status" value="1"/>
</dbReference>
<dbReference type="InterPro" id="IPR000740">
    <property type="entry name" value="GrpE"/>
</dbReference>